<sequence length="47" mass="4986">MTRLNEVLQLQRANRTGLEEQLKSGAVIVTPDAVRPLAASAAIGRAV</sequence>
<name>A0A1I3V7R4_9BURK</name>
<evidence type="ECO:0000313" key="1">
    <source>
        <dbReference type="EMBL" id="SFJ91192.1"/>
    </source>
</evidence>
<proteinExistence type="predicted"/>
<dbReference type="Proteomes" id="UP000199548">
    <property type="component" value="Unassembled WGS sequence"/>
</dbReference>
<evidence type="ECO:0000313" key="2">
    <source>
        <dbReference type="Proteomes" id="UP000199548"/>
    </source>
</evidence>
<dbReference type="EMBL" id="FOQU01000013">
    <property type="protein sequence ID" value="SFJ91192.1"/>
    <property type="molecule type" value="Genomic_DNA"/>
</dbReference>
<organism evidence="1 2">
    <name type="scientific">Paraburkholderia megapolitana</name>
    <dbReference type="NCBI Taxonomy" id="420953"/>
    <lineage>
        <taxon>Bacteria</taxon>
        <taxon>Pseudomonadati</taxon>
        <taxon>Pseudomonadota</taxon>
        <taxon>Betaproteobacteria</taxon>
        <taxon>Burkholderiales</taxon>
        <taxon>Burkholderiaceae</taxon>
        <taxon>Paraburkholderia</taxon>
    </lineage>
</organism>
<keyword evidence="2" id="KW-1185">Reference proteome</keyword>
<accession>A0A1I3V7R4</accession>
<protein>
    <submittedName>
        <fullName evidence="1">Uncharacterized protein</fullName>
    </submittedName>
</protein>
<dbReference type="AlphaFoldDB" id="A0A1I3V7R4"/>
<gene>
    <name evidence="1" type="ORF">SAMN05192543_11349</name>
</gene>
<reference evidence="1 2" key="1">
    <citation type="submission" date="2016-10" db="EMBL/GenBank/DDBJ databases">
        <authorList>
            <person name="de Groot N.N."/>
        </authorList>
    </citation>
    <scope>NUCLEOTIDE SEQUENCE [LARGE SCALE GENOMIC DNA]</scope>
    <source>
        <strain evidence="1 2">LMG 23650</strain>
    </source>
</reference>